<comment type="caution">
    <text evidence="3">The sequence shown here is derived from an EMBL/GenBank/DDBJ whole genome shotgun (WGS) entry which is preliminary data.</text>
</comment>
<dbReference type="EMBL" id="MOBK01000001">
    <property type="protein sequence ID" value="RON25144.1"/>
    <property type="molecule type" value="Genomic_DNA"/>
</dbReference>
<evidence type="ECO:0000256" key="1">
    <source>
        <dbReference type="SAM" id="Phobius"/>
    </source>
</evidence>
<evidence type="ECO:0000313" key="3">
    <source>
        <dbReference type="EMBL" id="RON25144.1"/>
    </source>
</evidence>
<evidence type="ECO:0000256" key="2">
    <source>
        <dbReference type="SAM" id="SignalP"/>
    </source>
</evidence>
<feature type="chain" id="PRO_5019210986" evidence="2">
    <location>
        <begin position="21"/>
        <end position="194"/>
    </location>
</feature>
<dbReference type="Proteomes" id="UP000285636">
    <property type="component" value="Unassembled WGS sequence"/>
</dbReference>
<dbReference type="AlphaFoldDB" id="A0A423II93"/>
<evidence type="ECO:0000313" key="4">
    <source>
        <dbReference type="Proteomes" id="UP000285636"/>
    </source>
</evidence>
<gene>
    <name evidence="3" type="ORF">BK660_05635</name>
</gene>
<name>A0A423II93_9PSED</name>
<sequence length="194" mass="20975">MKASAICFAGGVLFSVGASATGIIPVLDLDFTRSADQTLKQLNINDACIVAAPDPVAFTYCREGSTTLWKYQAVDLEQQSAIHVGARQPNMQTGQISVLEVNSAACLEEMESDTKPAMICRAILSLVVLMLLIGSRYTYKVIRHHYDQRSALSDPFWQPPLEPVPPAHHAMGKALGSFAIAALLALVYCCCAFI</sequence>
<keyword evidence="1" id="KW-0812">Transmembrane</keyword>
<keyword evidence="1" id="KW-1133">Transmembrane helix</keyword>
<protein>
    <submittedName>
        <fullName evidence="3">Uncharacterized protein</fullName>
    </submittedName>
</protein>
<feature type="transmembrane region" description="Helical" evidence="1">
    <location>
        <begin position="122"/>
        <end position="139"/>
    </location>
</feature>
<proteinExistence type="predicted"/>
<dbReference type="RefSeq" id="WP_123432474.1">
    <property type="nucleotide sequence ID" value="NZ_MOBK01000001.1"/>
</dbReference>
<reference evidence="3 4" key="1">
    <citation type="submission" date="2016-10" db="EMBL/GenBank/DDBJ databases">
        <title>Comparative genome analysis of multiple Pseudomonas spp. focuses on biocontrol and plant growth promoting traits.</title>
        <authorList>
            <person name="Tao X.-Y."/>
            <person name="Taylor C.G."/>
        </authorList>
    </citation>
    <scope>NUCLEOTIDE SEQUENCE [LARGE SCALE GENOMIC DNA]</scope>
    <source>
        <strain evidence="3 4">38D7</strain>
    </source>
</reference>
<keyword evidence="1" id="KW-0472">Membrane</keyword>
<organism evidence="3 4">
    <name type="scientific">Pseudomonas brassicacearum</name>
    <dbReference type="NCBI Taxonomy" id="930166"/>
    <lineage>
        <taxon>Bacteria</taxon>
        <taxon>Pseudomonadati</taxon>
        <taxon>Pseudomonadota</taxon>
        <taxon>Gammaproteobacteria</taxon>
        <taxon>Pseudomonadales</taxon>
        <taxon>Pseudomonadaceae</taxon>
        <taxon>Pseudomonas</taxon>
    </lineage>
</organism>
<feature type="signal peptide" evidence="2">
    <location>
        <begin position="1"/>
        <end position="20"/>
    </location>
</feature>
<keyword evidence="2" id="KW-0732">Signal</keyword>
<accession>A0A423II93</accession>